<feature type="region of interest" description="Disordered" evidence="1">
    <location>
        <begin position="81"/>
        <end position="108"/>
    </location>
</feature>
<feature type="compositionally biased region" description="Basic and acidic residues" evidence="1">
    <location>
        <begin position="437"/>
        <end position="446"/>
    </location>
</feature>
<evidence type="ECO:0000313" key="3">
    <source>
        <dbReference type="EMBL" id="KAF9530954.1"/>
    </source>
</evidence>
<reference evidence="3" key="1">
    <citation type="submission" date="2020-11" db="EMBL/GenBank/DDBJ databases">
        <authorList>
            <consortium name="DOE Joint Genome Institute"/>
            <person name="Ahrendt S."/>
            <person name="Riley R."/>
            <person name="Andreopoulos W."/>
            <person name="Labutti K."/>
            <person name="Pangilinan J."/>
            <person name="Ruiz-Duenas F.J."/>
            <person name="Barrasa J.M."/>
            <person name="Sanchez-Garcia M."/>
            <person name="Camarero S."/>
            <person name="Miyauchi S."/>
            <person name="Serrano A."/>
            <person name="Linde D."/>
            <person name="Babiker R."/>
            <person name="Drula E."/>
            <person name="Ayuso-Fernandez I."/>
            <person name="Pacheco R."/>
            <person name="Padilla G."/>
            <person name="Ferreira P."/>
            <person name="Barriuso J."/>
            <person name="Kellner H."/>
            <person name="Castanera R."/>
            <person name="Alfaro M."/>
            <person name="Ramirez L."/>
            <person name="Pisabarro A.G."/>
            <person name="Kuo A."/>
            <person name="Tritt A."/>
            <person name="Lipzen A."/>
            <person name="He G."/>
            <person name="Yan M."/>
            <person name="Ng V."/>
            <person name="Cullen D."/>
            <person name="Martin F."/>
            <person name="Rosso M.-N."/>
            <person name="Henrissat B."/>
            <person name="Hibbett D."/>
            <person name="Martinez A.T."/>
            <person name="Grigoriev I.V."/>
        </authorList>
    </citation>
    <scope>NUCLEOTIDE SEQUENCE</scope>
    <source>
        <strain evidence="3">CBS 506.95</strain>
    </source>
</reference>
<evidence type="ECO:0000256" key="1">
    <source>
        <dbReference type="SAM" id="MobiDB-lite"/>
    </source>
</evidence>
<dbReference type="Pfam" id="PF20411">
    <property type="entry name" value="DUF6697"/>
    <property type="match status" value="1"/>
</dbReference>
<dbReference type="OrthoDB" id="3176940at2759"/>
<gene>
    <name evidence="3" type="ORF">CPB83DRAFT_904938</name>
</gene>
<sequence length="528" mass="60904">MKHQCRNGEALRPEGRVKQEEPPSGNQAALINVHLKNSRQHGQDLIQKKLLHGSSQYRQRFLVQVIVPTWEEVRRRKRKEAISAVQGARIPKQKDEGTSRPVHKKEEVSVKAEPIDDVKFTKPPDEPPLKKRIIEKEDNDKSAKVELLFKSTKKQHQGMRLSNDIFVDRLESALICLDGFHVTLAREFTQRPFPRMFISNTYGGSPMRTFPKPDDDRIAMHGYNDWMFLNLDLHPWAPQIPGKPGLWLSPEGEPEETYRDIKRTFSRFPTQALWLYLGQYRVVLTTSLTKEEWLKESTKVRIIWARKIAQKSWGRDLCCRIQARRRSPEAAATINDFLSAQRCKKEIPKELQDEYEALIADIEARDIYKDTTVEDVSAALNSGVERLGVWTLECVGYDSEFAIEACRKLDTWVPKVSDKPKGKNSKGAKRGAKKSVKKEMKPDAQKEALTSPPLLTRARGTKRKRTETPLSDSNDESHSDREAEEDFEVEDRKFREKLKQDLIEILDSDGEESAVYHSRGTRSRPQRR</sequence>
<feature type="compositionally biased region" description="Basic residues" evidence="1">
    <location>
        <begin position="519"/>
        <end position="528"/>
    </location>
</feature>
<feature type="region of interest" description="Disordered" evidence="1">
    <location>
        <begin position="1"/>
        <end position="24"/>
    </location>
</feature>
<evidence type="ECO:0000259" key="2">
    <source>
        <dbReference type="Pfam" id="PF20411"/>
    </source>
</evidence>
<comment type="caution">
    <text evidence="3">The sequence shown here is derived from an EMBL/GenBank/DDBJ whole genome shotgun (WGS) entry which is preliminary data.</text>
</comment>
<name>A0A9P6EL77_9AGAR</name>
<feature type="region of interest" description="Disordered" evidence="1">
    <location>
        <begin position="505"/>
        <end position="528"/>
    </location>
</feature>
<dbReference type="InterPro" id="IPR046520">
    <property type="entry name" value="DUF6697"/>
</dbReference>
<feature type="domain" description="DUF6697" evidence="2">
    <location>
        <begin position="193"/>
        <end position="406"/>
    </location>
</feature>
<dbReference type="EMBL" id="MU157837">
    <property type="protein sequence ID" value="KAF9530954.1"/>
    <property type="molecule type" value="Genomic_DNA"/>
</dbReference>
<evidence type="ECO:0000313" key="4">
    <source>
        <dbReference type="Proteomes" id="UP000807306"/>
    </source>
</evidence>
<keyword evidence="4" id="KW-1185">Reference proteome</keyword>
<dbReference type="Proteomes" id="UP000807306">
    <property type="component" value="Unassembled WGS sequence"/>
</dbReference>
<organism evidence="3 4">
    <name type="scientific">Crepidotus variabilis</name>
    <dbReference type="NCBI Taxonomy" id="179855"/>
    <lineage>
        <taxon>Eukaryota</taxon>
        <taxon>Fungi</taxon>
        <taxon>Dikarya</taxon>
        <taxon>Basidiomycota</taxon>
        <taxon>Agaricomycotina</taxon>
        <taxon>Agaricomycetes</taxon>
        <taxon>Agaricomycetidae</taxon>
        <taxon>Agaricales</taxon>
        <taxon>Agaricineae</taxon>
        <taxon>Crepidotaceae</taxon>
        <taxon>Crepidotus</taxon>
    </lineage>
</organism>
<feature type="compositionally biased region" description="Basic and acidic residues" evidence="1">
    <location>
        <begin position="9"/>
        <end position="21"/>
    </location>
</feature>
<proteinExistence type="predicted"/>
<feature type="compositionally biased region" description="Basic residues" evidence="1">
    <location>
        <begin position="422"/>
        <end position="436"/>
    </location>
</feature>
<feature type="compositionally biased region" description="Basic and acidic residues" evidence="1">
    <location>
        <begin position="92"/>
        <end position="108"/>
    </location>
</feature>
<feature type="region of interest" description="Disordered" evidence="1">
    <location>
        <begin position="414"/>
        <end position="491"/>
    </location>
</feature>
<dbReference type="AlphaFoldDB" id="A0A9P6EL77"/>
<protein>
    <recommendedName>
        <fullName evidence="2">DUF6697 domain-containing protein</fullName>
    </recommendedName>
</protein>
<accession>A0A9P6EL77</accession>